<sequence length="142" mass="16167">MYKRIVQFISVLSLLILVVGGVWSLCTGMIKNQQFSRSTAICHVNLGNHAAKSSVDLHWEKTKELQQRADDRAIEKPEESDAKPSTNNAEHSHPILADLLYKNITFSLFSLLYNSKSFPLDTGLLITCYDSERIVFLQHFRI</sequence>
<protein>
    <submittedName>
        <fullName evidence="2">Uncharacterized protein</fullName>
    </submittedName>
</protein>
<evidence type="ECO:0000256" key="1">
    <source>
        <dbReference type="SAM" id="MobiDB-lite"/>
    </source>
</evidence>
<feature type="region of interest" description="Disordered" evidence="1">
    <location>
        <begin position="67"/>
        <end position="90"/>
    </location>
</feature>
<dbReference type="RefSeq" id="WP_037494212.1">
    <property type="nucleotide sequence ID" value="NZ_JJMU01000002.1"/>
</dbReference>
<dbReference type="STRING" id="1229276.DI53_0109"/>
<dbReference type="Proteomes" id="UP000031802">
    <property type="component" value="Unassembled WGS sequence"/>
</dbReference>
<accession>A0A0B8TAU7</accession>
<dbReference type="EMBL" id="JJMU01000002">
    <property type="protein sequence ID" value="KGE15994.1"/>
    <property type="molecule type" value="Genomic_DNA"/>
</dbReference>
<reference evidence="3" key="1">
    <citation type="submission" date="2014-04" db="EMBL/GenBank/DDBJ databases">
        <title>Whole-Genome optical mapping and complete genome sequence of Sphingobacterium deserti sp. nov., a new spaces isolated from desert in the west of China.</title>
        <authorList>
            <person name="Teng C."/>
            <person name="Zhou Z."/>
            <person name="Li X."/>
            <person name="Chen M."/>
            <person name="Lin M."/>
            <person name="Wang L."/>
            <person name="Su S."/>
            <person name="Zhang C."/>
            <person name="Zhang W."/>
        </authorList>
    </citation>
    <scope>NUCLEOTIDE SEQUENCE [LARGE SCALE GENOMIC DNA]</scope>
    <source>
        <strain evidence="3">ACCC05744</strain>
    </source>
</reference>
<gene>
    <name evidence="2" type="ORF">DI53_0109</name>
</gene>
<feature type="compositionally biased region" description="Basic and acidic residues" evidence="1">
    <location>
        <begin position="67"/>
        <end position="82"/>
    </location>
</feature>
<keyword evidence="3" id="KW-1185">Reference proteome</keyword>
<dbReference type="PATRIC" id="fig|1229276.3.peg.113"/>
<dbReference type="AlphaFoldDB" id="A0A0B8TAU7"/>
<evidence type="ECO:0000313" key="2">
    <source>
        <dbReference type="EMBL" id="KGE15994.1"/>
    </source>
</evidence>
<name>A0A0B8TAU7_9SPHI</name>
<evidence type="ECO:0000313" key="3">
    <source>
        <dbReference type="Proteomes" id="UP000031802"/>
    </source>
</evidence>
<proteinExistence type="predicted"/>
<comment type="caution">
    <text evidence="2">The sequence shown here is derived from an EMBL/GenBank/DDBJ whole genome shotgun (WGS) entry which is preliminary data.</text>
</comment>
<organism evidence="2 3">
    <name type="scientific">Sphingobacterium deserti</name>
    <dbReference type="NCBI Taxonomy" id="1229276"/>
    <lineage>
        <taxon>Bacteria</taxon>
        <taxon>Pseudomonadati</taxon>
        <taxon>Bacteroidota</taxon>
        <taxon>Sphingobacteriia</taxon>
        <taxon>Sphingobacteriales</taxon>
        <taxon>Sphingobacteriaceae</taxon>
        <taxon>Sphingobacterium</taxon>
    </lineage>
</organism>
<dbReference type="OrthoDB" id="9866149at2"/>
<reference evidence="2 3" key="2">
    <citation type="journal article" date="2015" name="PLoS ONE">
        <title>Whole-Genome Optical Mapping and Finished Genome Sequence of Sphingobacterium deserti sp. nov., a New Species Isolated from the Western Desert of China.</title>
        <authorList>
            <person name="Teng C."/>
            <person name="Zhou Z."/>
            <person name="Molnar I."/>
            <person name="Li X."/>
            <person name="Tang R."/>
            <person name="Chen M."/>
            <person name="Wang L."/>
            <person name="Su S."/>
            <person name="Zhang W."/>
            <person name="Lin M."/>
        </authorList>
    </citation>
    <scope>NUCLEOTIDE SEQUENCE [LARGE SCALE GENOMIC DNA]</scope>
    <source>
        <strain evidence="3">ACCC05744</strain>
    </source>
</reference>